<evidence type="ECO:0000256" key="1">
    <source>
        <dbReference type="ARBA" id="ARBA00011738"/>
    </source>
</evidence>
<dbReference type="InterPro" id="IPR013097">
    <property type="entry name" value="Dabb"/>
</dbReference>
<dbReference type="SMART" id="SM00886">
    <property type="entry name" value="Dabb"/>
    <property type="match status" value="1"/>
</dbReference>
<dbReference type="Gene3D" id="3.30.70.100">
    <property type="match status" value="1"/>
</dbReference>
<proteinExistence type="predicted"/>
<dbReference type="RefSeq" id="XP_067479012.1">
    <property type="nucleotide sequence ID" value="XM_067617815.1"/>
</dbReference>
<dbReference type="AlphaFoldDB" id="A0A1L9UJD1"/>
<dbReference type="OrthoDB" id="1601230at2759"/>
<feature type="signal peptide" evidence="2">
    <location>
        <begin position="1"/>
        <end position="17"/>
    </location>
</feature>
<dbReference type="STRING" id="767769.A0A1L9UJD1"/>
<feature type="chain" id="PRO_5012476769" description="Stress-response A/B barrel domain-containing protein" evidence="2">
    <location>
        <begin position="18"/>
        <end position="115"/>
    </location>
</feature>
<gene>
    <name evidence="4" type="ORF">ASPBRDRAFT_125719</name>
</gene>
<dbReference type="OMA" id="ERIMPMV"/>
<dbReference type="EMBL" id="KV878684">
    <property type="protein sequence ID" value="OJJ71764.1"/>
    <property type="molecule type" value="Genomic_DNA"/>
</dbReference>
<protein>
    <recommendedName>
        <fullName evidence="3">Stress-response A/B barrel domain-containing protein</fullName>
    </recommendedName>
</protein>
<dbReference type="InterPro" id="IPR044662">
    <property type="entry name" value="HS1/DABB1-like"/>
</dbReference>
<dbReference type="PANTHER" id="PTHR33178">
    <property type="match status" value="1"/>
</dbReference>
<dbReference type="Pfam" id="PF07876">
    <property type="entry name" value="Dabb"/>
    <property type="match status" value="1"/>
</dbReference>
<dbReference type="PROSITE" id="PS51502">
    <property type="entry name" value="S_R_A_B_BARREL"/>
    <property type="match status" value="1"/>
</dbReference>
<dbReference type="InterPro" id="IPR011008">
    <property type="entry name" value="Dimeric_a/b-barrel"/>
</dbReference>
<keyword evidence="2" id="KW-0732">Signal</keyword>
<keyword evidence="5" id="KW-1185">Reference proteome</keyword>
<organism evidence="4 5">
    <name type="scientific">Aspergillus brasiliensis (strain CBS 101740 / IMI 381727 / IBT 21946)</name>
    <dbReference type="NCBI Taxonomy" id="767769"/>
    <lineage>
        <taxon>Eukaryota</taxon>
        <taxon>Fungi</taxon>
        <taxon>Dikarya</taxon>
        <taxon>Ascomycota</taxon>
        <taxon>Pezizomycotina</taxon>
        <taxon>Eurotiomycetes</taxon>
        <taxon>Eurotiomycetidae</taxon>
        <taxon>Eurotiales</taxon>
        <taxon>Aspergillaceae</taxon>
        <taxon>Aspergillus</taxon>
        <taxon>Aspergillus subgen. Circumdati</taxon>
    </lineage>
</organism>
<name>A0A1L9UJD1_ASPBC</name>
<dbReference type="VEuPathDB" id="FungiDB:ASPBRDRAFT_125719"/>
<dbReference type="GeneID" id="93570303"/>
<reference evidence="5" key="1">
    <citation type="journal article" date="2017" name="Genome Biol.">
        <title>Comparative genomics reveals high biological diversity and specific adaptations in the industrially and medically important fungal genus Aspergillus.</title>
        <authorList>
            <person name="de Vries R.P."/>
            <person name="Riley R."/>
            <person name="Wiebenga A."/>
            <person name="Aguilar-Osorio G."/>
            <person name="Amillis S."/>
            <person name="Uchima C.A."/>
            <person name="Anderluh G."/>
            <person name="Asadollahi M."/>
            <person name="Askin M."/>
            <person name="Barry K."/>
            <person name="Battaglia E."/>
            <person name="Bayram O."/>
            <person name="Benocci T."/>
            <person name="Braus-Stromeyer S.A."/>
            <person name="Caldana C."/>
            <person name="Canovas D."/>
            <person name="Cerqueira G.C."/>
            <person name="Chen F."/>
            <person name="Chen W."/>
            <person name="Choi C."/>
            <person name="Clum A."/>
            <person name="Dos Santos R.A."/>
            <person name="Damasio A.R."/>
            <person name="Diallinas G."/>
            <person name="Emri T."/>
            <person name="Fekete E."/>
            <person name="Flipphi M."/>
            <person name="Freyberg S."/>
            <person name="Gallo A."/>
            <person name="Gournas C."/>
            <person name="Habgood R."/>
            <person name="Hainaut M."/>
            <person name="Harispe M.L."/>
            <person name="Henrissat B."/>
            <person name="Hilden K.S."/>
            <person name="Hope R."/>
            <person name="Hossain A."/>
            <person name="Karabika E."/>
            <person name="Karaffa L."/>
            <person name="Karanyi Z."/>
            <person name="Krasevec N."/>
            <person name="Kuo A."/>
            <person name="Kusch H."/>
            <person name="LaButti K."/>
            <person name="Lagendijk E.L."/>
            <person name="Lapidus A."/>
            <person name="Levasseur A."/>
            <person name="Lindquist E."/>
            <person name="Lipzen A."/>
            <person name="Logrieco A.F."/>
            <person name="MacCabe A."/>
            <person name="Maekelae M.R."/>
            <person name="Malavazi I."/>
            <person name="Melin P."/>
            <person name="Meyer V."/>
            <person name="Mielnichuk N."/>
            <person name="Miskei M."/>
            <person name="Molnar A.P."/>
            <person name="Mule G."/>
            <person name="Ngan C.Y."/>
            <person name="Orejas M."/>
            <person name="Orosz E."/>
            <person name="Ouedraogo J.P."/>
            <person name="Overkamp K.M."/>
            <person name="Park H.-S."/>
            <person name="Perrone G."/>
            <person name="Piumi F."/>
            <person name="Punt P.J."/>
            <person name="Ram A.F."/>
            <person name="Ramon A."/>
            <person name="Rauscher S."/>
            <person name="Record E."/>
            <person name="Riano-Pachon D.M."/>
            <person name="Robert V."/>
            <person name="Roehrig J."/>
            <person name="Ruller R."/>
            <person name="Salamov A."/>
            <person name="Salih N.S."/>
            <person name="Samson R.A."/>
            <person name="Sandor E."/>
            <person name="Sanguinetti M."/>
            <person name="Schuetze T."/>
            <person name="Sepcic K."/>
            <person name="Shelest E."/>
            <person name="Sherlock G."/>
            <person name="Sophianopoulou V."/>
            <person name="Squina F.M."/>
            <person name="Sun H."/>
            <person name="Susca A."/>
            <person name="Todd R.B."/>
            <person name="Tsang A."/>
            <person name="Unkles S.E."/>
            <person name="van de Wiele N."/>
            <person name="van Rossen-Uffink D."/>
            <person name="Oliveira J.V."/>
            <person name="Vesth T.C."/>
            <person name="Visser J."/>
            <person name="Yu J.-H."/>
            <person name="Zhou M."/>
            <person name="Andersen M.R."/>
            <person name="Archer D.B."/>
            <person name="Baker S.E."/>
            <person name="Benoit I."/>
            <person name="Brakhage A.A."/>
            <person name="Braus G.H."/>
            <person name="Fischer R."/>
            <person name="Frisvad J.C."/>
            <person name="Goldman G.H."/>
            <person name="Houbraken J."/>
            <person name="Oakley B."/>
            <person name="Pocsi I."/>
            <person name="Scazzocchio C."/>
            <person name="Seiboth B."/>
            <person name="vanKuyk P.A."/>
            <person name="Wortman J."/>
            <person name="Dyer P.S."/>
            <person name="Grigoriev I.V."/>
        </authorList>
    </citation>
    <scope>NUCLEOTIDE SEQUENCE [LARGE SCALE GENOMIC DNA]</scope>
    <source>
        <strain evidence="5">CBS 101740 / IMI 381727 / IBT 21946</strain>
    </source>
</reference>
<feature type="domain" description="Stress-response A/B barrel" evidence="3">
    <location>
        <begin position="3"/>
        <end position="103"/>
    </location>
</feature>
<evidence type="ECO:0000313" key="4">
    <source>
        <dbReference type="EMBL" id="OJJ71764.1"/>
    </source>
</evidence>
<dbReference type="PANTHER" id="PTHR33178:SF10">
    <property type="entry name" value="STRESS-RESPONSE A_B BARREL DOMAIN-CONTAINING PROTEIN"/>
    <property type="match status" value="1"/>
</dbReference>
<dbReference type="Proteomes" id="UP000184499">
    <property type="component" value="Unassembled WGS sequence"/>
</dbReference>
<sequence length="115" mass="13120">MTILHLVLLEFKQDVAAVTQQGLLQEFLTLPQKCRDRSQNLYIKGIRAGSECSPTAKSNFTHLFIIEFESLEQREYYKSVDPVHADFASRILPLLSNVTITAFQESDLCSDDIRL</sequence>
<evidence type="ECO:0000256" key="2">
    <source>
        <dbReference type="SAM" id="SignalP"/>
    </source>
</evidence>
<evidence type="ECO:0000313" key="5">
    <source>
        <dbReference type="Proteomes" id="UP000184499"/>
    </source>
</evidence>
<evidence type="ECO:0000259" key="3">
    <source>
        <dbReference type="PROSITE" id="PS51502"/>
    </source>
</evidence>
<accession>A0A1L9UJD1</accession>
<dbReference type="SUPFAM" id="SSF54909">
    <property type="entry name" value="Dimeric alpha+beta barrel"/>
    <property type="match status" value="1"/>
</dbReference>
<comment type="subunit">
    <text evidence="1">Homodimer.</text>
</comment>